<dbReference type="KEGG" id="bmyc:DJ92_3274"/>
<feature type="transmembrane region" description="Helical" evidence="1">
    <location>
        <begin position="106"/>
        <end position="124"/>
    </location>
</feature>
<dbReference type="Proteomes" id="UP000221918">
    <property type="component" value="Unassembled WGS sequence"/>
</dbReference>
<accession>A0A2A8GZL2</accession>
<evidence type="ECO:0000256" key="1">
    <source>
        <dbReference type="SAM" id="Phobius"/>
    </source>
</evidence>
<dbReference type="GeneID" id="34214053"/>
<feature type="transmembrane region" description="Helical" evidence="1">
    <location>
        <begin position="48"/>
        <end position="66"/>
    </location>
</feature>
<name>A0A2A8GZL2_9BACI</name>
<evidence type="ECO:0000313" key="5">
    <source>
        <dbReference type="Proteomes" id="UP000219775"/>
    </source>
</evidence>
<dbReference type="Proteomes" id="UP001248134">
    <property type="component" value="Unassembled WGS sequence"/>
</dbReference>
<gene>
    <name evidence="3" type="ORF">CN613_23665</name>
    <name evidence="4" type="ORF">COF81_17165</name>
    <name evidence="2" type="ORF">FOS08_10205</name>
</gene>
<evidence type="ECO:0000313" key="6">
    <source>
        <dbReference type="Proteomes" id="UP000221918"/>
    </source>
</evidence>
<dbReference type="EMBL" id="NUDP01000100">
    <property type="protein sequence ID" value="PEM66097.1"/>
    <property type="molecule type" value="Genomic_DNA"/>
</dbReference>
<sequence length="157" mass="18515">MNRIILSYVVNVLFIGLASWAFIELYYFEVEFANIIQTEKVPFEISMSITPFLLLLIVAVVSTIFYKVQKKKYKKLSFWMFPLLFPQDDEREEIITAKACRTTFMALWYVMPTAAALLVIYPIVTPYIPAYPLYVVFLIFFIQMTVFHISLYRNKFA</sequence>
<protein>
    <submittedName>
        <fullName evidence="3">DUF2178 domain-containing protein</fullName>
    </submittedName>
</protein>
<proteinExistence type="predicted"/>
<comment type="caution">
    <text evidence="3">The sequence shown here is derived from an EMBL/GenBank/DDBJ whole genome shotgun (WGS) entry which is preliminary data.</text>
</comment>
<keyword evidence="1" id="KW-0812">Transmembrane</keyword>
<evidence type="ECO:0000313" key="2">
    <source>
        <dbReference type="EMBL" id="MDR4326305.1"/>
    </source>
</evidence>
<evidence type="ECO:0000313" key="4">
    <source>
        <dbReference type="EMBL" id="PHE94032.1"/>
    </source>
</evidence>
<feature type="transmembrane region" description="Helical" evidence="1">
    <location>
        <begin position="5"/>
        <end position="28"/>
    </location>
</feature>
<organism evidence="3 5">
    <name type="scientific">Bacillus pseudomycoides</name>
    <dbReference type="NCBI Taxonomy" id="64104"/>
    <lineage>
        <taxon>Bacteria</taxon>
        <taxon>Bacillati</taxon>
        <taxon>Bacillota</taxon>
        <taxon>Bacilli</taxon>
        <taxon>Bacillales</taxon>
        <taxon>Bacillaceae</taxon>
        <taxon>Bacillus</taxon>
        <taxon>Bacillus cereus group</taxon>
    </lineage>
</organism>
<keyword evidence="1" id="KW-1133">Transmembrane helix</keyword>
<feature type="transmembrane region" description="Helical" evidence="1">
    <location>
        <begin position="130"/>
        <end position="152"/>
    </location>
</feature>
<dbReference type="EMBL" id="NUTL01000070">
    <property type="protein sequence ID" value="PHE94032.1"/>
    <property type="molecule type" value="Genomic_DNA"/>
</dbReference>
<dbReference type="EMBL" id="VLYX01000008">
    <property type="protein sequence ID" value="MDR4326305.1"/>
    <property type="molecule type" value="Genomic_DNA"/>
</dbReference>
<evidence type="ECO:0000313" key="3">
    <source>
        <dbReference type="EMBL" id="PEM66097.1"/>
    </source>
</evidence>
<reference evidence="2" key="2">
    <citation type="submission" date="2019-07" db="EMBL/GenBank/DDBJ databases">
        <title>Phylogenomic Reclassification of ATCC Bacillus Strains and Various Taxa within the Genus Bacillus.</title>
        <authorList>
            <person name="Riojas M.A."/>
            <person name="Frank A.M."/>
            <person name="Fenn S.L."/>
            <person name="King S.P."/>
            <person name="Brower S.M."/>
            <person name="Hazbon M.H."/>
        </authorList>
    </citation>
    <scope>NUCLEOTIDE SEQUENCE</scope>
    <source>
        <strain evidence="2">NR-12239</strain>
    </source>
</reference>
<dbReference type="RefSeq" id="WP_018765544.1">
    <property type="nucleotide sequence ID" value="NZ_CM000743.1"/>
</dbReference>
<dbReference type="AlphaFoldDB" id="A0A2A8GZL2"/>
<keyword evidence="1" id="KW-0472">Membrane</keyword>
<reference evidence="5 6" key="1">
    <citation type="submission" date="2017-09" db="EMBL/GenBank/DDBJ databases">
        <title>Large-scale bioinformatics analysis of Bacillus genomes uncovers conserved roles of natural products in bacterial physiology.</title>
        <authorList>
            <consortium name="Agbiome Team Llc"/>
            <person name="Bleich R.M."/>
            <person name="Grubbs K.J."/>
            <person name="Santa Maria K.C."/>
            <person name="Allen S.E."/>
            <person name="Farag S."/>
            <person name="Shank E.A."/>
            <person name="Bowers A."/>
        </authorList>
    </citation>
    <scope>NUCLEOTIDE SEQUENCE [LARGE SCALE GENOMIC DNA]</scope>
    <source>
        <strain evidence="3 5">AFS009893</strain>
        <strain evidence="4 6">AFS037265</strain>
    </source>
</reference>
<dbReference type="Proteomes" id="UP000219775">
    <property type="component" value="Unassembled WGS sequence"/>
</dbReference>